<accession>A0AAE6QHK9</accession>
<proteinExistence type="predicted"/>
<gene>
    <name evidence="1" type="ORF">GMO17_06100</name>
</gene>
<sequence length="173" mass="20166">MDTAKTNNEINWLLLDQMTDLTAAVCMGRDFLAAYSEGKLTLLQIMARLRICNHSLILSLYKVWEIRDKYNQHLYSLDKAYVDPLFSYAKEIDKRNINKFRGRYAAHIWDLKDKPISLIEAQILLDTITGENNSKVEEFYDWIWLDGKPCVVTALHDLINYLRTLPGGDFARF</sequence>
<protein>
    <submittedName>
        <fullName evidence="1">Uncharacterized protein</fullName>
    </submittedName>
</protein>
<evidence type="ECO:0000313" key="2">
    <source>
        <dbReference type="Proteomes" id="UP000423413"/>
    </source>
</evidence>
<dbReference type="AlphaFoldDB" id="A0AAE6QHK9"/>
<dbReference type="Gene3D" id="1.20.120.1060">
    <property type="match status" value="1"/>
</dbReference>
<organism evidence="1 2">
    <name type="scientific">Pseudomonas coronafaciens pv. coronafaciens</name>
    <dbReference type="NCBI Taxonomy" id="235275"/>
    <lineage>
        <taxon>Bacteria</taxon>
        <taxon>Pseudomonadati</taxon>
        <taxon>Pseudomonadota</taxon>
        <taxon>Gammaproteobacteria</taxon>
        <taxon>Pseudomonadales</taxon>
        <taxon>Pseudomonadaceae</taxon>
        <taxon>Pseudomonas</taxon>
        <taxon>Pseudomonas coronafaciens</taxon>
    </lineage>
</organism>
<name>A0AAE6QHK9_9PSED</name>
<evidence type="ECO:0000313" key="1">
    <source>
        <dbReference type="EMBL" id="QGT80780.1"/>
    </source>
</evidence>
<dbReference type="Proteomes" id="UP000423413">
    <property type="component" value="Chromosome"/>
</dbReference>
<dbReference type="RefSeq" id="WP_122355830.1">
    <property type="nucleotide sequence ID" value="NZ_CP046441.1"/>
</dbReference>
<dbReference type="EMBL" id="CP046441">
    <property type="protein sequence ID" value="QGT80780.1"/>
    <property type="molecule type" value="Genomic_DNA"/>
</dbReference>
<reference evidence="1 2" key="1">
    <citation type="submission" date="2019-11" db="EMBL/GenBank/DDBJ databases">
        <title>Complete genome sequence of Pseudomonas syringae pv. coronafaciens isolate B19001 originated in imported oat cereal.</title>
        <authorList>
            <person name="Kim S.M."/>
            <person name="Lee B.C."/>
            <person name="Seo S.J."/>
            <person name="Lee J.E."/>
            <person name="Choi N.J."/>
            <person name="Park J.H."/>
        </authorList>
    </citation>
    <scope>NUCLEOTIDE SEQUENCE [LARGE SCALE GENOMIC DNA]</scope>
    <source>
        <strain evidence="1 2">B19001</strain>
    </source>
</reference>